<dbReference type="NCBIfam" id="TIGR01430">
    <property type="entry name" value="aden_deam"/>
    <property type="match status" value="1"/>
</dbReference>
<dbReference type="GO" id="GO:0043103">
    <property type="term" value="P:hypoxanthine salvage"/>
    <property type="evidence" value="ECO:0007669"/>
    <property type="project" value="TreeGrafter"/>
</dbReference>
<comment type="similarity">
    <text evidence="2">Belongs to the metallo-dependent hydrolases superfamily. Adenosine and AMP deaminases family.</text>
</comment>
<comment type="cofactor">
    <cofactor evidence="1">
        <name>Zn(2+)</name>
        <dbReference type="ChEBI" id="CHEBI:29105"/>
    </cofactor>
</comment>
<proteinExistence type="inferred from homology"/>
<dbReference type="PANTHER" id="PTHR11409:SF43">
    <property type="entry name" value="ADENOSINE DEAMINASE"/>
    <property type="match status" value="1"/>
</dbReference>
<reference evidence="8" key="1">
    <citation type="submission" date="2019-11" db="EMBL/GenBank/DDBJ databases">
        <authorList>
            <person name="Feng L."/>
        </authorList>
    </citation>
    <scope>NUCLEOTIDE SEQUENCE</scope>
    <source>
        <strain evidence="8">BgluceraseaLFYP119</strain>
    </source>
</reference>
<dbReference type="GO" id="GO:0046103">
    <property type="term" value="P:inosine biosynthetic process"/>
    <property type="evidence" value="ECO:0007669"/>
    <property type="project" value="TreeGrafter"/>
</dbReference>
<dbReference type="GO" id="GO:0046872">
    <property type="term" value="F:metal ion binding"/>
    <property type="evidence" value="ECO:0007669"/>
    <property type="project" value="UniProtKB-KW"/>
</dbReference>
<dbReference type="InterPro" id="IPR032466">
    <property type="entry name" value="Metal_Hydrolase"/>
</dbReference>
<accession>A0A6N2UNC4</accession>
<sequence>MKNGIDLHLHLDGSLTPGYIIRQAKKQGISLPAWEEKELLKYMTAPPDCKDLNEYLEKFALPGSVMQTEEALKEAVLDVCMQMKKQGLKYVEIRFAPQLHTKKGLTQEQVVNAVLKGLICDKEFESKAILCCMRMEHNEKENMETIRLASKYLGKGVVAADLAGAEALFPTSSFETVFKEAARKGVPFTIHAGEADGPKSIWEALRFGAKRIGHGVRCLEDEKLVEYLKEKQIPLEVCPTSNFQTRAVKGEYPLKKMLELGLCATLNTDNTTVSGTTLEKEFTFAKEKLGLTDEELEQLEKNAEKAKF</sequence>
<evidence type="ECO:0000256" key="2">
    <source>
        <dbReference type="ARBA" id="ARBA00006676"/>
    </source>
</evidence>
<evidence type="ECO:0000256" key="3">
    <source>
        <dbReference type="ARBA" id="ARBA00012784"/>
    </source>
</evidence>
<dbReference type="SUPFAM" id="SSF51556">
    <property type="entry name" value="Metallo-dependent hydrolases"/>
    <property type="match status" value="1"/>
</dbReference>
<keyword evidence="5 8" id="KW-0378">Hydrolase</keyword>
<feature type="domain" description="Adenosine deaminase" evidence="7">
    <location>
        <begin position="6"/>
        <end position="308"/>
    </location>
</feature>
<dbReference type="EMBL" id="CACRST010000019">
    <property type="protein sequence ID" value="VYT20125.1"/>
    <property type="molecule type" value="Genomic_DNA"/>
</dbReference>
<protein>
    <recommendedName>
        <fullName evidence="3">adenosine deaminase</fullName>
        <ecNumber evidence="3">3.5.4.4</ecNumber>
    </recommendedName>
</protein>
<evidence type="ECO:0000313" key="8">
    <source>
        <dbReference type="EMBL" id="VYT20125.1"/>
    </source>
</evidence>
<dbReference type="EC" id="3.5.4.4" evidence="3"/>
<gene>
    <name evidence="8" type="ORF">BGLFYP119_02238</name>
</gene>
<evidence type="ECO:0000259" key="7">
    <source>
        <dbReference type="Pfam" id="PF00962"/>
    </source>
</evidence>
<evidence type="ECO:0000256" key="5">
    <source>
        <dbReference type="ARBA" id="ARBA00022801"/>
    </source>
</evidence>
<evidence type="ECO:0000256" key="1">
    <source>
        <dbReference type="ARBA" id="ARBA00001947"/>
    </source>
</evidence>
<dbReference type="Gene3D" id="3.20.20.140">
    <property type="entry name" value="Metal-dependent hydrolases"/>
    <property type="match status" value="1"/>
</dbReference>
<dbReference type="InterPro" id="IPR006330">
    <property type="entry name" value="Ado/ade_deaminase"/>
</dbReference>
<name>A0A6N2UNC4_9FIRM</name>
<dbReference type="Pfam" id="PF00962">
    <property type="entry name" value="A_deaminase"/>
    <property type="match status" value="1"/>
</dbReference>
<organism evidence="8">
    <name type="scientific">Blautia glucerasea</name>
    <dbReference type="NCBI Taxonomy" id="536633"/>
    <lineage>
        <taxon>Bacteria</taxon>
        <taxon>Bacillati</taxon>
        <taxon>Bacillota</taxon>
        <taxon>Clostridia</taxon>
        <taxon>Lachnospirales</taxon>
        <taxon>Lachnospiraceae</taxon>
        <taxon>Blautia</taxon>
    </lineage>
</organism>
<keyword evidence="6" id="KW-0862">Zinc</keyword>
<dbReference type="GO" id="GO:0006154">
    <property type="term" value="P:adenosine catabolic process"/>
    <property type="evidence" value="ECO:0007669"/>
    <property type="project" value="TreeGrafter"/>
</dbReference>
<dbReference type="RefSeq" id="WP_156354674.1">
    <property type="nucleotide sequence ID" value="NZ_CACRST010000019.1"/>
</dbReference>
<dbReference type="PANTHER" id="PTHR11409">
    <property type="entry name" value="ADENOSINE DEAMINASE"/>
    <property type="match status" value="1"/>
</dbReference>
<evidence type="ECO:0000256" key="4">
    <source>
        <dbReference type="ARBA" id="ARBA00022723"/>
    </source>
</evidence>
<keyword evidence="4" id="KW-0479">Metal-binding</keyword>
<dbReference type="GO" id="GO:0004000">
    <property type="term" value="F:adenosine deaminase activity"/>
    <property type="evidence" value="ECO:0007669"/>
    <property type="project" value="UniProtKB-ARBA"/>
</dbReference>
<dbReference type="CDD" id="cd01320">
    <property type="entry name" value="ADA"/>
    <property type="match status" value="1"/>
</dbReference>
<dbReference type="InterPro" id="IPR001365">
    <property type="entry name" value="A_deaminase_dom"/>
</dbReference>
<evidence type="ECO:0000256" key="6">
    <source>
        <dbReference type="ARBA" id="ARBA00022833"/>
    </source>
</evidence>
<dbReference type="GO" id="GO:0005829">
    <property type="term" value="C:cytosol"/>
    <property type="evidence" value="ECO:0007669"/>
    <property type="project" value="TreeGrafter"/>
</dbReference>
<dbReference type="AlphaFoldDB" id="A0A6N2UNC4"/>